<evidence type="ECO:0000313" key="8">
    <source>
        <dbReference type="Proteomes" id="UP000294933"/>
    </source>
</evidence>
<dbReference type="PANTHER" id="PTHR15549:SF30">
    <property type="entry name" value="MID2 DOMAIN-CONTAINING PROTEIN"/>
    <property type="match status" value="1"/>
</dbReference>
<protein>
    <submittedName>
        <fullName evidence="7">Uncharacterized protein</fullName>
    </submittedName>
</protein>
<feature type="compositionally biased region" description="Polar residues" evidence="5">
    <location>
        <begin position="49"/>
        <end position="71"/>
    </location>
</feature>
<organism evidence="7 8">
    <name type="scientific">Rickenella mellea</name>
    <dbReference type="NCBI Taxonomy" id="50990"/>
    <lineage>
        <taxon>Eukaryota</taxon>
        <taxon>Fungi</taxon>
        <taxon>Dikarya</taxon>
        <taxon>Basidiomycota</taxon>
        <taxon>Agaricomycotina</taxon>
        <taxon>Agaricomycetes</taxon>
        <taxon>Hymenochaetales</taxon>
        <taxon>Rickenellaceae</taxon>
        <taxon>Rickenella</taxon>
    </lineage>
</organism>
<evidence type="ECO:0000256" key="6">
    <source>
        <dbReference type="SAM" id="Phobius"/>
    </source>
</evidence>
<feature type="compositionally biased region" description="Low complexity" evidence="5">
    <location>
        <begin position="650"/>
        <end position="664"/>
    </location>
</feature>
<dbReference type="PANTHER" id="PTHR15549">
    <property type="entry name" value="PAIRED IMMUNOGLOBULIN-LIKE TYPE 2 RECEPTOR"/>
    <property type="match status" value="1"/>
</dbReference>
<keyword evidence="2 6" id="KW-0812">Transmembrane</keyword>
<keyword evidence="3 6" id="KW-1133">Transmembrane helix</keyword>
<gene>
    <name evidence="7" type="ORF">BD410DRAFT_783248</name>
</gene>
<evidence type="ECO:0000313" key="7">
    <source>
        <dbReference type="EMBL" id="TDL27082.1"/>
    </source>
</evidence>
<dbReference type="GO" id="GO:0071944">
    <property type="term" value="C:cell periphery"/>
    <property type="evidence" value="ECO:0007669"/>
    <property type="project" value="UniProtKB-ARBA"/>
</dbReference>
<dbReference type="GO" id="GO:0016020">
    <property type="term" value="C:membrane"/>
    <property type="evidence" value="ECO:0007669"/>
    <property type="project" value="UniProtKB-SubCell"/>
</dbReference>
<name>A0A4Y7QIZ9_9AGAM</name>
<dbReference type="Proteomes" id="UP000294933">
    <property type="component" value="Unassembled WGS sequence"/>
</dbReference>
<evidence type="ECO:0000256" key="3">
    <source>
        <dbReference type="ARBA" id="ARBA00022989"/>
    </source>
</evidence>
<keyword evidence="4 6" id="KW-0472">Membrane</keyword>
<dbReference type="OrthoDB" id="3061923at2759"/>
<feature type="region of interest" description="Disordered" evidence="5">
    <location>
        <begin position="619"/>
        <end position="667"/>
    </location>
</feature>
<accession>A0A4Y7QIZ9</accession>
<dbReference type="EMBL" id="ML170160">
    <property type="protein sequence ID" value="TDL27082.1"/>
    <property type="molecule type" value="Genomic_DNA"/>
</dbReference>
<dbReference type="InterPro" id="IPR051694">
    <property type="entry name" value="Immunoregulatory_rcpt-like"/>
</dbReference>
<evidence type="ECO:0000256" key="2">
    <source>
        <dbReference type="ARBA" id="ARBA00022692"/>
    </source>
</evidence>
<feature type="transmembrane region" description="Helical" evidence="6">
    <location>
        <begin position="215"/>
        <end position="238"/>
    </location>
</feature>
<feature type="region of interest" description="Disordered" evidence="5">
    <location>
        <begin position="679"/>
        <end position="718"/>
    </location>
</feature>
<sequence length="718" mass="76775">MRFRKTGRHSVFAGKRDVYIDRDADIMFGNGGQATLFENNGDSPPLLGDTNSQLSRSSEVPQPSAAQSPIATSHGAVSAAGTMQTMAYSVFPSVEAISHSFTSSNAREAQSTLSTVKTSSAVSQTMASPTHTVQSAFTPSSSSLFSSTSTDSQTITSISATSELVPSTSATPDSTTIVATATSTSGSAIASQATALASGITTVVPQSATGRSAEFYVAVAFATIVALAFLLSFAAWLLRSQKRNPQWCWGKRKEDDIEDRDLGFGLGGYASFMDEVALEKENIVSPIDSPRRSFARSSQELRHPPSLTLPLQNPFTVPLPTSFAISPYPNPRPLPVHLRASDTQARDPQILGPLHVANFMPGDTSSSSDESSRPNSRHSFNNYAELLDAGIPGSECGTPRELEAGVTPRFMGLEGRGLAVPWMHNRLPTRPPSVHSARSRASSLSVHSEKHWEDLPPLPFPSQMSNERQPDTGIEGWGASLRSGLASAISAVTGHLSRSPSTKPDDHLTPVPERAIRRYAGTEVSRTSTMRSVSSNVLDWRLEQTREDGGFVEFTPLGFARSFTPSVSTITGGGNDGVNASYTSLNSTTPLIISKKTPRQQHSPLPQQSPFADTGALTRASSMYSSASSDEAARTHSIIRGTGRPEMFARGSSSSERSISLEGSRVSDSDSGLVAKRLLAMRKRRKMKAGVGKGMGKIRASMRRGGSRKGFKSLDRRQ</sequence>
<feature type="region of interest" description="Disordered" evidence="5">
    <location>
        <begin position="358"/>
        <end position="378"/>
    </location>
</feature>
<dbReference type="AlphaFoldDB" id="A0A4Y7QIZ9"/>
<feature type="compositionally biased region" description="Low complexity" evidence="5">
    <location>
        <begin position="365"/>
        <end position="378"/>
    </location>
</feature>
<keyword evidence="8" id="KW-1185">Reference proteome</keyword>
<reference evidence="7 8" key="1">
    <citation type="submission" date="2018-06" db="EMBL/GenBank/DDBJ databases">
        <title>A transcriptomic atlas of mushroom development highlights an independent origin of complex multicellularity.</title>
        <authorList>
            <consortium name="DOE Joint Genome Institute"/>
            <person name="Krizsan K."/>
            <person name="Almasi E."/>
            <person name="Merenyi Z."/>
            <person name="Sahu N."/>
            <person name="Viragh M."/>
            <person name="Koszo T."/>
            <person name="Mondo S."/>
            <person name="Kiss B."/>
            <person name="Balint B."/>
            <person name="Kues U."/>
            <person name="Barry K."/>
            <person name="Hegedus J.C."/>
            <person name="Henrissat B."/>
            <person name="Johnson J."/>
            <person name="Lipzen A."/>
            <person name="Ohm R."/>
            <person name="Nagy I."/>
            <person name="Pangilinan J."/>
            <person name="Yan J."/>
            <person name="Xiong Y."/>
            <person name="Grigoriev I.V."/>
            <person name="Hibbett D.S."/>
            <person name="Nagy L.G."/>
        </authorList>
    </citation>
    <scope>NUCLEOTIDE SEQUENCE [LARGE SCALE GENOMIC DNA]</scope>
    <source>
        <strain evidence="7 8">SZMC22713</strain>
    </source>
</reference>
<evidence type="ECO:0000256" key="5">
    <source>
        <dbReference type="SAM" id="MobiDB-lite"/>
    </source>
</evidence>
<feature type="compositionally biased region" description="Basic residues" evidence="5">
    <location>
        <begin position="679"/>
        <end position="688"/>
    </location>
</feature>
<feature type="region of interest" description="Disordered" evidence="5">
    <location>
        <begin position="430"/>
        <end position="452"/>
    </location>
</feature>
<feature type="region of interest" description="Disordered" evidence="5">
    <location>
        <begin position="35"/>
        <end position="73"/>
    </location>
</feature>
<feature type="compositionally biased region" description="Low complexity" evidence="5">
    <location>
        <begin position="620"/>
        <end position="630"/>
    </location>
</feature>
<evidence type="ECO:0000256" key="4">
    <source>
        <dbReference type="ARBA" id="ARBA00023136"/>
    </source>
</evidence>
<dbReference type="VEuPathDB" id="FungiDB:BD410DRAFT_783248"/>
<dbReference type="STRING" id="50990.A0A4Y7QIZ9"/>
<comment type="subcellular location">
    <subcellularLocation>
        <location evidence="1">Membrane</location>
        <topology evidence="1">Single-pass membrane protein</topology>
    </subcellularLocation>
</comment>
<feature type="compositionally biased region" description="Basic residues" evidence="5">
    <location>
        <begin position="700"/>
        <end position="711"/>
    </location>
</feature>
<proteinExistence type="predicted"/>
<evidence type="ECO:0000256" key="1">
    <source>
        <dbReference type="ARBA" id="ARBA00004167"/>
    </source>
</evidence>